<gene>
    <name evidence="2" type="ORF">ACFQ1X_13845</name>
</gene>
<dbReference type="SUPFAM" id="SSF55729">
    <property type="entry name" value="Acyl-CoA N-acyltransferases (Nat)"/>
    <property type="match status" value="1"/>
</dbReference>
<dbReference type="EC" id="2.3.-.-" evidence="2"/>
<feature type="domain" description="N-acetyltransferase" evidence="1">
    <location>
        <begin position="11"/>
        <end position="169"/>
    </location>
</feature>
<dbReference type="InterPro" id="IPR016181">
    <property type="entry name" value="Acyl_CoA_acyltransferase"/>
</dbReference>
<dbReference type="Pfam" id="PF13302">
    <property type="entry name" value="Acetyltransf_3"/>
    <property type="match status" value="1"/>
</dbReference>
<dbReference type="EMBL" id="JBHTKI010000022">
    <property type="protein sequence ID" value="MFD1032518.1"/>
    <property type="molecule type" value="Genomic_DNA"/>
</dbReference>
<reference evidence="3" key="1">
    <citation type="journal article" date="2019" name="Int. J. Syst. Evol. Microbiol.">
        <title>The Global Catalogue of Microorganisms (GCM) 10K type strain sequencing project: providing services to taxonomists for standard genome sequencing and annotation.</title>
        <authorList>
            <consortium name="The Broad Institute Genomics Platform"/>
            <consortium name="The Broad Institute Genome Sequencing Center for Infectious Disease"/>
            <person name="Wu L."/>
            <person name="Ma J."/>
        </authorList>
    </citation>
    <scope>NUCLEOTIDE SEQUENCE [LARGE SCALE GENOMIC DNA]</scope>
    <source>
        <strain evidence="3">CCUG 56756</strain>
    </source>
</reference>
<keyword evidence="2" id="KW-0012">Acyltransferase</keyword>
<dbReference type="PANTHER" id="PTHR43415:SF3">
    <property type="entry name" value="GNAT-FAMILY ACETYLTRANSFERASE"/>
    <property type="match status" value="1"/>
</dbReference>
<dbReference type="Proteomes" id="UP001597109">
    <property type="component" value="Unassembled WGS sequence"/>
</dbReference>
<name>A0ABW3LD61_9BACL</name>
<evidence type="ECO:0000313" key="3">
    <source>
        <dbReference type="Proteomes" id="UP001597109"/>
    </source>
</evidence>
<dbReference type="GO" id="GO:0016746">
    <property type="term" value="F:acyltransferase activity"/>
    <property type="evidence" value="ECO:0007669"/>
    <property type="project" value="UniProtKB-KW"/>
</dbReference>
<protein>
    <submittedName>
        <fullName evidence="2">GNAT family N-acetyltransferase</fullName>
        <ecNumber evidence="2">2.3.-.-</ecNumber>
    </submittedName>
</protein>
<evidence type="ECO:0000259" key="1">
    <source>
        <dbReference type="PROSITE" id="PS51186"/>
    </source>
</evidence>
<organism evidence="2 3">
    <name type="scientific">Metaplanococcus flavidus</name>
    <dbReference type="NCBI Taxonomy" id="569883"/>
    <lineage>
        <taxon>Bacteria</taxon>
        <taxon>Bacillati</taxon>
        <taxon>Bacillota</taxon>
        <taxon>Bacilli</taxon>
        <taxon>Bacillales</taxon>
        <taxon>Caryophanaceae</taxon>
        <taxon>Metaplanococcus</taxon>
    </lineage>
</organism>
<dbReference type="PANTHER" id="PTHR43415">
    <property type="entry name" value="SPERMIDINE N(1)-ACETYLTRANSFERASE"/>
    <property type="match status" value="1"/>
</dbReference>
<dbReference type="RefSeq" id="WP_144838338.1">
    <property type="nucleotide sequence ID" value="NZ_JBHTKI010000022.1"/>
</dbReference>
<accession>A0ABW3LD61</accession>
<proteinExistence type="predicted"/>
<dbReference type="PROSITE" id="PS51186">
    <property type="entry name" value="GNAT"/>
    <property type="match status" value="1"/>
</dbReference>
<dbReference type="InterPro" id="IPR000182">
    <property type="entry name" value="GNAT_dom"/>
</dbReference>
<evidence type="ECO:0000313" key="2">
    <source>
        <dbReference type="EMBL" id="MFD1032518.1"/>
    </source>
</evidence>
<keyword evidence="3" id="KW-1185">Reference proteome</keyword>
<sequence length="170" mass="19220">MGAVEKNSPCIKLRPLSLNDYETVLQWSKDDSFCSANGWELNRSPEELYGWWLHCINNTAEDFIRMGIEFNGKLVGYADLAGVEGNTAELGIAIGDSELWGRGIGLNAARLMMEYAKRKFHITTFDAETNEANIRSQKMLEKLGFKEISRAGSEEYSGVKSLLIQYRLKR</sequence>
<keyword evidence="2" id="KW-0808">Transferase</keyword>
<dbReference type="Gene3D" id="3.40.630.30">
    <property type="match status" value="1"/>
</dbReference>
<comment type="caution">
    <text evidence="2">The sequence shown here is derived from an EMBL/GenBank/DDBJ whole genome shotgun (WGS) entry which is preliminary data.</text>
</comment>